<dbReference type="GO" id="GO:0004820">
    <property type="term" value="F:glycine-tRNA ligase activity"/>
    <property type="evidence" value="ECO:0007669"/>
    <property type="project" value="InterPro"/>
</dbReference>
<dbReference type="Pfam" id="PF02091">
    <property type="entry name" value="tRNA-synt_2e"/>
    <property type="match status" value="1"/>
</dbReference>
<accession>A0AAW5EI51</accession>
<keyword evidence="1" id="KW-0436">Ligase</keyword>
<dbReference type="Proteomes" id="UP001199644">
    <property type="component" value="Unassembled WGS sequence"/>
</dbReference>
<dbReference type="InterPro" id="IPR002310">
    <property type="entry name" value="Gly-tRNA_ligase_asu"/>
</dbReference>
<dbReference type="GO" id="GO:0005737">
    <property type="term" value="C:cytoplasm"/>
    <property type="evidence" value="ECO:0007669"/>
    <property type="project" value="InterPro"/>
</dbReference>
<proteinExistence type="predicted"/>
<dbReference type="Gene3D" id="3.30.930.10">
    <property type="entry name" value="Bira Bifunctional Protein, Domain 2"/>
    <property type="match status" value="1"/>
</dbReference>
<dbReference type="EMBL" id="JAJUOL010000040">
    <property type="protein sequence ID" value="MCH3852375.1"/>
    <property type="molecule type" value="Genomic_DNA"/>
</dbReference>
<dbReference type="InterPro" id="IPR006194">
    <property type="entry name" value="Gly-tRNA-synth_heterodimer"/>
</dbReference>
<sequence>MTFSQMILNLQEFWQKQGCAIMQPYDMPA</sequence>
<reference evidence="1" key="1">
    <citation type="submission" date="2021-12" db="EMBL/GenBank/DDBJ databases">
        <title>Prevalence of phenicol resistance gene fexA in Campylobacter isolated from poultry supply chain.</title>
        <authorList>
            <person name="Tang B."/>
            <person name="Zheng X."/>
            <person name="Lin J."/>
            <person name="Lin R."/>
            <person name="Yang H."/>
            <person name="Shen Z."/>
            <person name="Xia F."/>
        </authorList>
    </citation>
    <scope>NUCLEOTIDE SEQUENCE</scope>
    <source>
        <strain evidence="1">CJHN2011004</strain>
    </source>
</reference>
<dbReference type="InterPro" id="IPR045864">
    <property type="entry name" value="aa-tRNA-synth_II/BPL/LPL"/>
</dbReference>
<dbReference type="RefSeq" id="WP_240381434.1">
    <property type="nucleotide sequence ID" value="NZ_JAJUOL010000040.1"/>
</dbReference>
<dbReference type="SUPFAM" id="SSF55681">
    <property type="entry name" value="Class II aaRS and biotin synthetases"/>
    <property type="match status" value="1"/>
</dbReference>
<feature type="non-terminal residue" evidence="1">
    <location>
        <position position="29"/>
    </location>
</feature>
<dbReference type="PROSITE" id="PS50861">
    <property type="entry name" value="AA_TRNA_LIGASE_II_GLYAB"/>
    <property type="match status" value="1"/>
</dbReference>
<name>A0AAW5EI51_CAMJU</name>
<gene>
    <name evidence="1" type="ORF">LZC39_09755</name>
</gene>
<dbReference type="AlphaFoldDB" id="A0AAW5EI51"/>
<protein>
    <submittedName>
        <fullName evidence="1">Glycine--tRNA ligase subunit alpha</fullName>
    </submittedName>
</protein>
<comment type="caution">
    <text evidence="1">The sequence shown here is derived from an EMBL/GenBank/DDBJ whole genome shotgun (WGS) entry which is preliminary data.</text>
</comment>
<organism evidence="1 2">
    <name type="scientific">Campylobacter jejuni</name>
    <dbReference type="NCBI Taxonomy" id="197"/>
    <lineage>
        <taxon>Bacteria</taxon>
        <taxon>Pseudomonadati</taxon>
        <taxon>Campylobacterota</taxon>
        <taxon>Epsilonproteobacteria</taxon>
        <taxon>Campylobacterales</taxon>
        <taxon>Campylobacteraceae</taxon>
        <taxon>Campylobacter</taxon>
    </lineage>
</organism>
<dbReference type="GO" id="GO:0006426">
    <property type="term" value="P:glycyl-tRNA aminoacylation"/>
    <property type="evidence" value="ECO:0007669"/>
    <property type="project" value="InterPro"/>
</dbReference>
<evidence type="ECO:0000313" key="1">
    <source>
        <dbReference type="EMBL" id="MCH3852375.1"/>
    </source>
</evidence>
<evidence type="ECO:0000313" key="2">
    <source>
        <dbReference type="Proteomes" id="UP001199644"/>
    </source>
</evidence>
<dbReference type="GO" id="GO:0005524">
    <property type="term" value="F:ATP binding"/>
    <property type="evidence" value="ECO:0007669"/>
    <property type="project" value="InterPro"/>
</dbReference>